<protein>
    <submittedName>
        <fullName evidence="2">Uncharacterized protein</fullName>
    </submittedName>
</protein>
<organism evidence="2 3">
    <name type="scientific">Rhodocollybia butyracea</name>
    <dbReference type="NCBI Taxonomy" id="206335"/>
    <lineage>
        <taxon>Eukaryota</taxon>
        <taxon>Fungi</taxon>
        <taxon>Dikarya</taxon>
        <taxon>Basidiomycota</taxon>
        <taxon>Agaricomycotina</taxon>
        <taxon>Agaricomycetes</taxon>
        <taxon>Agaricomycetidae</taxon>
        <taxon>Agaricales</taxon>
        <taxon>Marasmiineae</taxon>
        <taxon>Omphalotaceae</taxon>
        <taxon>Rhodocollybia</taxon>
    </lineage>
</organism>
<sequence length="105" mass="10718">MKFNILIALVTVMFGAQRAAAVSWEQWDAVDCDGDASMNAGAENENFHCIAQQGQSVIFSFGEGDPCAGGVVLYSDEVCSQGATAAGPGCFNFAAAIGGSIGISC</sequence>
<evidence type="ECO:0000313" key="3">
    <source>
        <dbReference type="Proteomes" id="UP000772434"/>
    </source>
</evidence>
<gene>
    <name evidence="2" type="ORF">BDP27DRAFT_244883</name>
</gene>
<evidence type="ECO:0000313" key="2">
    <source>
        <dbReference type="EMBL" id="KAF9074001.1"/>
    </source>
</evidence>
<dbReference type="EMBL" id="JADNRY010000015">
    <property type="protein sequence ID" value="KAF9074001.1"/>
    <property type="molecule type" value="Genomic_DNA"/>
</dbReference>
<feature type="chain" id="PRO_5040366280" evidence="1">
    <location>
        <begin position="22"/>
        <end position="105"/>
    </location>
</feature>
<accession>A0A9P5PWX2</accession>
<keyword evidence="3" id="KW-1185">Reference proteome</keyword>
<comment type="caution">
    <text evidence="2">The sequence shown here is derived from an EMBL/GenBank/DDBJ whole genome shotgun (WGS) entry which is preliminary data.</text>
</comment>
<dbReference type="AlphaFoldDB" id="A0A9P5PWX2"/>
<reference evidence="2" key="1">
    <citation type="submission" date="2020-11" db="EMBL/GenBank/DDBJ databases">
        <authorList>
            <consortium name="DOE Joint Genome Institute"/>
            <person name="Ahrendt S."/>
            <person name="Riley R."/>
            <person name="Andreopoulos W."/>
            <person name="Labutti K."/>
            <person name="Pangilinan J."/>
            <person name="Ruiz-Duenas F.J."/>
            <person name="Barrasa J.M."/>
            <person name="Sanchez-Garcia M."/>
            <person name="Camarero S."/>
            <person name="Miyauchi S."/>
            <person name="Serrano A."/>
            <person name="Linde D."/>
            <person name="Babiker R."/>
            <person name="Drula E."/>
            <person name="Ayuso-Fernandez I."/>
            <person name="Pacheco R."/>
            <person name="Padilla G."/>
            <person name="Ferreira P."/>
            <person name="Barriuso J."/>
            <person name="Kellner H."/>
            <person name="Castanera R."/>
            <person name="Alfaro M."/>
            <person name="Ramirez L."/>
            <person name="Pisabarro A.G."/>
            <person name="Kuo A."/>
            <person name="Tritt A."/>
            <person name="Lipzen A."/>
            <person name="He G."/>
            <person name="Yan M."/>
            <person name="Ng V."/>
            <person name="Cullen D."/>
            <person name="Martin F."/>
            <person name="Rosso M.-N."/>
            <person name="Henrissat B."/>
            <person name="Hibbett D."/>
            <person name="Martinez A.T."/>
            <person name="Grigoriev I.V."/>
        </authorList>
    </citation>
    <scope>NUCLEOTIDE SEQUENCE</scope>
    <source>
        <strain evidence="2">AH 40177</strain>
    </source>
</reference>
<proteinExistence type="predicted"/>
<evidence type="ECO:0000256" key="1">
    <source>
        <dbReference type="SAM" id="SignalP"/>
    </source>
</evidence>
<name>A0A9P5PWX2_9AGAR</name>
<keyword evidence="1" id="KW-0732">Signal</keyword>
<feature type="signal peptide" evidence="1">
    <location>
        <begin position="1"/>
        <end position="21"/>
    </location>
</feature>
<dbReference type="Proteomes" id="UP000772434">
    <property type="component" value="Unassembled WGS sequence"/>
</dbReference>